<dbReference type="OrthoDB" id="9782052at2"/>
<feature type="region of interest" description="Disordered" evidence="1">
    <location>
        <begin position="281"/>
        <end position="300"/>
    </location>
</feature>
<dbReference type="Pfam" id="PF10112">
    <property type="entry name" value="Halogen_Hydrol"/>
    <property type="match status" value="1"/>
</dbReference>
<dbReference type="Proteomes" id="UP000003011">
    <property type="component" value="Unassembled WGS sequence"/>
</dbReference>
<dbReference type="eggNOG" id="COG4915">
    <property type="taxonomic scope" value="Bacteria"/>
</dbReference>
<dbReference type="PATRIC" id="fig|679200.3.peg.1937"/>
<evidence type="ECO:0008006" key="5">
    <source>
        <dbReference type="Google" id="ProtNLM"/>
    </source>
</evidence>
<keyword evidence="2" id="KW-1133">Transmembrane helix</keyword>
<dbReference type="HOGENOM" id="CLU_039279_0_0_9"/>
<gene>
    <name evidence="3" type="ORF">HMPREF9333_01831</name>
</gene>
<dbReference type="AlphaFoldDB" id="G5GJU1"/>
<proteinExistence type="predicted"/>
<evidence type="ECO:0000313" key="4">
    <source>
        <dbReference type="Proteomes" id="UP000003011"/>
    </source>
</evidence>
<organism evidence="3 4">
    <name type="scientific">Johnsonella ignava ATCC 51276</name>
    <dbReference type="NCBI Taxonomy" id="679200"/>
    <lineage>
        <taxon>Bacteria</taxon>
        <taxon>Bacillati</taxon>
        <taxon>Bacillota</taxon>
        <taxon>Clostridia</taxon>
        <taxon>Lachnospirales</taxon>
        <taxon>Lachnospiraceae</taxon>
        <taxon>Johnsonella</taxon>
    </lineage>
</organism>
<dbReference type="STRING" id="679200.HMPREF9333_01831"/>
<dbReference type="InterPro" id="IPR018770">
    <property type="entry name" value="ChloroindolylP_hydrolase"/>
</dbReference>
<dbReference type="RefSeq" id="WP_005541626.1">
    <property type="nucleotide sequence ID" value="NZ_JH378836.1"/>
</dbReference>
<protein>
    <recommendedName>
        <fullName evidence="5">5-bromo-4-chloroindolyl phosphate hydrolysis protein</fullName>
    </recommendedName>
</protein>
<feature type="transmembrane region" description="Helical" evidence="2">
    <location>
        <begin position="142"/>
        <end position="165"/>
    </location>
</feature>
<keyword evidence="2" id="KW-0812">Transmembrane</keyword>
<evidence type="ECO:0000256" key="1">
    <source>
        <dbReference type="SAM" id="MobiDB-lite"/>
    </source>
</evidence>
<evidence type="ECO:0000256" key="2">
    <source>
        <dbReference type="SAM" id="Phobius"/>
    </source>
</evidence>
<reference evidence="3 4" key="1">
    <citation type="submission" date="2011-08" db="EMBL/GenBank/DDBJ databases">
        <title>The Genome Sequence of Johnsonella ignava ATCC 51276.</title>
        <authorList>
            <consortium name="The Broad Institute Genome Sequencing Platform"/>
            <person name="Earl A."/>
            <person name="Ward D."/>
            <person name="Feldgarden M."/>
            <person name="Gevers D."/>
            <person name="Izard J."/>
            <person name="Blanton J.M."/>
            <person name="Baranova O.V."/>
            <person name="Dewhirst F.E."/>
            <person name="Young S.K."/>
            <person name="Zeng Q."/>
            <person name="Gargeya S."/>
            <person name="Fitzgerald M."/>
            <person name="Haas B."/>
            <person name="Abouelleil A."/>
            <person name="Alvarado L."/>
            <person name="Arachchi H.M."/>
            <person name="Berlin A."/>
            <person name="Brown A."/>
            <person name="Chapman S.B."/>
            <person name="Chen Z."/>
            <person name="Dunbar C."/>
            <person name="Freedman E."/>
            <person name="Gearin G."/>
            <person name="Gellesch M."/>
            <person name="Goldberg J."/>
            <person name="Griggs A."/>
            <person name="Gujja S."/>
            <person name="Heiman D."/>
            <person name="Howarth C."/>
            <person name="Larson L."/>
            <person name="Lui A."/>
            <person name="MacDonald P.J.P."/>
            <person name="Montmayeur A."/>
            <person name="Murphy C."/>
            <person name="Neiman D."/>
            <person name="Pearson M."/>
            <person name="Priest M."/>
            <person name="Roberts A."/>
            <person name="Saif S."/>
            <person name="Shea T."/>
            <person name="Shenoy N."/>
            <person name="Sisk P."/>
            <person name="Stolte C."/>
            <person name="Sykes S."/>
            <person name="Wortman J."/>
            <person name="Nusbaum C."/>
            <person name="Birren B."/>
        </authorList>
    </citation>
    <scope>NUCLEOTIDE SEQUENCE [LARGE SCALE GENOMIC DNA]</scope>
    <source>
        <strain evidence="3 4">ATCC 51276</strain>
    </source>
</reference>
<comment type="caution">
    <text evidence="3">The sequence shown here is derived from an EMBL/GenBank/DDBJ whole genome shotgun (WGS) entry which is preliminary data.</text>
</comment>
<keyword evidence="2" id="KW-0472">Membrane</keyword>
<sequence length="452" mass="52126">MNENQDWNKLRSDIADTAKNILKNADYEGMINNITDAAHSAIDEVASSISRKYERDIRKHNRHLRRELERSLRYRDRFSPDLNENVPNSMYGPYDDLNGMEAENNTLYYKKNKRTGINKYSIFSENFLSNRKFRPAKQISSMVILLFFCPLAFAMCLAMILFITLNITVPLSVYVIFSITALISFFMIFLSCVNLSTINESKKFMNVIGSKSYINLSVLAQFTGKSIAHIRKSLKKMIDQGIFPQGHFDKEELCFMLDNETYNEYLAIEVEKASLKLNAKNETSKVDEKDSESDYPEAASLNEEDRKKWFEIIEMGKKYTQDVNRLNESIKSEVVSEKLSILENLLRDIFARIKEKPEEISHMYKFMDYYLPTTLKLVQTYDDFERITQPGEDVIEAKKEIEATLDTINLAFAQLLNTLFKDAAYDAATDAQVLQTMLAKEGLTGGINNKTQ</sequence>
<keyword evidence="4" id="KW-1185">Reference proteome</keyword>
<name>G5GJU1_9FIRM</name>
<evidence type="ECO:0000313" key="3">
    <source>
        <dbReference type="EMBL" id="EHI54984.1"/>
    </source>
</evidence>
<dbReference type="EMBL" id="ACZL01000031">
    <property type="protein sequence ID" value="EHI54984.1"/>
    <property type="molecule type" value="Genomic_DNA"/>
</dbReference>
<feature type="transmembrane region" description="Helical" evidence="2">
    <location>
        <begin position="171"/>
        <end position="195"/>
    </location>
</feature>
<accession>G5GJU1</accession>